<keyword evidence="3" id="KW-0378">Hydrolase</keyword>
<evidence type="ECO:0000313" key="2">
    <source>
        <dbReference type="EMBL" id="SUM44346.1"/>
    </source>
</evidence>
<sequence>MGQNSYKITVEDGTTLEVKVDKAKIATFGVVHIFHGMAEHMDRYEALVQSLTQQGYDVIRHNHRGHGKDINEDERGHFDDMNIVVQDAYEIAQTLHSDKKDVPYIVLGHSMGSIIARLFVEKYPDIAQGLILTGTGLYPKWKGIPAVIGLKLITLFGGKRSRLKWVNQLVYKSFNKKIDQPETQSDWLSSKRDEVDKFVKDEYTGFLVSNQLIYQTVKNMMKTANYGQLKKMNPQLPILLISGKEDPFGDYGKGVRSLGRKFKTAGIKHITVQLYAHRRHEILFEEDEQMIWNHMFDWIQKQILNKSQSEG</sequence>
<proteinExistence type="predicted"/>
<dbReference type="PANTHER" id="PTHR11614">
    <property type="entry name" value="PHOSPHOLIPASE-RELATED"/>
    <property type="match status" value="1"/>
</dbReference>
<reference evidence="2 4" key="1">
    <citation type="submission" date="2018-06" db="EMBL/GenBank/DDBJ databases">
        <authorList>
            <consortium name="Pathogen Informatics"/>
            <person name="Doyle S."/>
        </authorList>
    </citation>
    <scope>NUCLEOTIDE SEQUENCE [LARGE SCALE GENOMIC DNA]</scope>
    <source>
        <strain evidence="2 4">NCTC13830</strain>
    </source>
</reference>
<dbReference type="EMBL" id="SRLS01000009">
    <property type="protein sequence ID" value="TGE17243.1"/>
    <property type="molecule type" value="Genomic_DNA"/>
</dbReference>
<evidence type="ECO:0000313" key="5">
    <source>
        <dbReference type="Proteomes" id="UP000297598"/>
    </source>
</evidence>
<evidence type="ECO:0000313" key="4">
    <source>
        <dbReference type="Proteomes" id="UP000254047"/>
    </source>
</evidence>
<protein>
    <submittedName>
        <fullName evidence="3">Alpha/beta fold hydrolase</fullName>
    </submittedName>
    <submittedName>
        <fullName evidence="2">Lysophospholipase</fullName>
    </submittedName>
</protein>
<accession>A0A380G1I2</accession>
<gene>
    <name evidence="3" type="ORF">BJR09_06905</name>
    <name evidence="2" type="ORF">NCTC13830_01747</name>
</gene>
<accession>A0A5F1B383</accession>
<dbReference type="GO" id="GO:0016787">
    <property type="term" value="F:hydrolase activity"/>
    <property type="evidence" value="ECO:0007669"/>
    <property type="project" value="UniProtKB-KW"/>
</dbReference>
<dbReference type="Gene3D" id="3.40.50.1820">
    <property type="entry name" value="alpha/beta hydrolase"/>
    <property type="match status" value="1"/>
</dbReference>
<keyword evidence="5" id="KW-1185">Reference proteome</keyword>
<dbReference type="Proteomes" id="UP000297598">
    <property type="component" value="Unassembled WGS sequence"/>
</dbReference>
<feature type="domain" description="Serine aminopeptidase S33" evidence="1">
    <location>
        <begin position="29"/>
        <end position="287"/>
    </location>
</feature>
<reference evidence="3 5" key="2">
    <citation type="submission" date="2019-04" db="EMBL/GenBank/DDBJ databases">
        <title>Genomic characterization of Staphylococcus petrasii strains.</title>
        <authorList>
            <person name="Vrbovska V."/>
            <person name="Kovarovic V."/>
            <person name="Maslanova I."/>
            <person name="Indrakova A."/>
            <person name="Petras P."/>
            <person name="Sedo O."/>
            <person name="Svec P."/>
            <person name="Fisarova L."/>
            <person name="Sedlacek I."/>
            <person name="Doskar J."/>
            <person name="Pantucek R."/>
        </authorList>
    </citation>
    <scope>NUCLEOTIDE SEQUENCE [LARGE SCALE GENOMIC DNA]</scope>
    <source>
        <strain evidence="3 5">P5404</strain>
    </source>
</reference>
<dbReference type="InterPro" id="IPR029058">
    <property type="entry name" value="AB_hydrolase_fold"/>
</dbReference>
<dbReference type="GeneID" id="48902353"/>
<dbReference type="EMBL" id="UHDO01000001">
    <property type="protein sequence ID" value="SUM44346.1"/>
    <property type="molecule type" value="Genomic_DNA"/>
</dbReference>
<name>A0A380G1I2_9STAP</name>
<evidence type="ECO:0000313" key="3">
    <source>
        <dbReference type="EMBL" id="TGE17243.1"/>
    </source>
</evidence>
<dbReference type="Pfam" id="PF12146">
    <property type="entry name" value="Hydrolase_4"/>
    <property type="match status" value="1"/>
</dbReference>
<dbReference type="AlphaFoldDB" id="A0A380G1I2"/>
<dbReference type="InterPro" id="IPR022742">
    <property type="entry name" value="Hydrolase_4"/>
</dbReference>
<dbReference type="OrthoDB" id="9806902at2"/>
<dbReference type="RefSeq" id="WP_103298802.1">
    <property type="nucleotide sequence ID" value="NZ_AP040368.1"/>
</dbReference>
<evidence type="ECO:0000259" key="1">
    <source>
        <dbReference type="Pfam" id="PF12146"/>
    </source>
</evidence>
<organism evidence="2 4">
    <name type="scientific">Staphylococcus petrasii</name>
    <dbReference type="NCBI Taxonomy" id="1276936"/>
    <lineage>
        <taxon>Bacteria</taxon>
        <taxon>Bacillati</taxon>
        <taxon>Bacillota</taxon>
        <taxon>Bacilli</taxon>
        <taxon>Bacillales</taxon>
        <taxon>Staphylococcaceae</taxon>
        <taxon>Staphylococcus</taxon>
    </lineage>
</organism>
<dbReference type="Proteomes" id="UP000254047">
    <property type="component" value="Unassembled WGS sequence"/>
</dbReference>
<dbReference type="InterPro" id="IPR051044">
    <property type="entry name" value="MAG_DAG_Lipase"/>
</dbReference>
<dbReference type="SUPFAM" id="SSF53474">
    <property type="entry name" value="alpha/beta-Hydrolases"/>
    <property type="match status" value="1"/>
</dbReference>